<dbReference type="RefSeq" id="WP_150872924.1">
    <property type="nucleotide sequence ID" value="NZ_VWSE01000009.1"/>
</dbReference>
<evidence type="ECO:0000313" key="2">
    <source>
        <dbReference type="EMBL" id="KAB0285761.1"/>
    </source>
</evidence>
<evidence type="ECO:0000313" key="3">
    <source>
        <dbReference type="Proteomes" id="UP000326789"/>
    </source>
</evidence>
<reference evidence="2 3" key="1">
    <citation type="submission" date="2019-09" db="EMBL/GenBank/DDBJ databases">
        <title>Whole genome sequence of Vibrio fortis.</title>
        <authorList>
            <person name="Das S.K."/>
        </authorList>
    </citation>
    <scope>NUCLEOTIDE SEQUENCE [LARGE SCALE GENOMIC DNA]</scope>
    <source>
        <strain evidence="2 3">AN60</strain>
    </source>
</reference>
<comment type="caution">
    <text evidence="2">The sequence shown here is derived from an EMBL/GenBank/DDBJ whole genome shotgun (WGS) entry which is preliminary data.</text>
</comment>
<feature type="signal peptide" evidence="1">
    <location>
        <begin position="1"/>
        <end position="19"/>
    </location>
</feature>
<dbReference type="AlphaFoldDB" id="A0A5N3QVQ9"/>
<dbReference type="PROSITE" id="PS51257">
    <property type="entry name" value="PROKAR_LIPOPROTEIN"/>
    <property type="match status" value="1"/>
</dbReference>
<proteinExistence type="predicted"/>
<name>A0A5N3QVQ9_9VIBR</name>
<dbReference type="GO" id="GO:0016829">
    <property type="term" value="F:lyase activity"/>
    <property type="evidence" value="ECO:0007669"/>
    <property type="project" value="UniProtKB-KW"/>
</dbReference>
<gene>
    <name evidence="2" type="ORF">F2P58_21995</name>
</gene>
<protein>
    <submittedName>
        <fullName evidence="2">Histidine ammonia-lyase</fullName>
    </submittedName>
</protein>
<evidence type="ECO:0000256" key="1">
    <source>
        <dbReference type="SAM" id="SignalP"/>
    </source>
</evidence>
<organism evidence="2 3">
    <name type="scientific">Vibrio fortis</name>
    <dbReference type="NCBI Taxonomy" id="212667"/>
    <lineage>
        <taxon>Bacteria</taxon>
        <taxon>Pseudomonadati</taxon>
        <taxon>Pseudomonadota</taxon>
        <taxon>Gammaproteobacteria</taxon>
        <taxon>Vibrionales</taxon>
        <taxon>Vibrionaceae</taxon>
        <taxon>Vibrio</taxon>
    </lineage>
</organism>
<dbReference type="Proteomes" id="UP000326789">
    <property type="component" value="Unassembled WGS sequence"/>
</dbReference>
<dbReference type="EMBL" id="VWSE01000009">
    <property type="protein sequence ID" value="KAB0285761.1"/>
    <property type="molecule type" value="Genomic_DNA"/>
</dbReference>
<keyword evidence="1" id="KW-0732">Signal</keyword>
<sequence>MKQLLLALLPLALTGCNSSSDSNTTPTTPTTTVTVFSSIDNCSTAAEVPHCAFEKGIYVLKVGSTITDEHHQRVITQATNYTNWASEAVKQQLNQKTLVIGIMESEPTEESPEAEFVITLSQDKKIADGVELVYTNIEGVDETQRATTYQKLMQLFDYYVDDNKSHHLGQGLETAYSSFKQLLVDQDAAAQVINAEALRFDECPYGNGQLSLIASERALGTDTPCATEEGEDPAPNGKVDDIHAISGVNMNPGALLGLMYEYKVNPTISEGGGELYGSKDSKFKAIGQVGSGTLDGSASDMFISWANPAFAPLNTYLETYFLANKK</sequence>
<feature type="chain" id="PRO_5024314421" evidence="1">
    <location>
        <begin position="20"/>
        <end position="326"/>
    </location>
</feature>
<keyword evidence="2" id="KW-0456">Lyase</keyword>
<accession>A0A5N3QVQ9</accession>